<accession>A0A4P9WEA7</accession>
<dbReference type="Pfam" id="PF08282">
    <property type="entry name" value="Hydrolase_3"/>
    <property type="match status" value="2"/>
</dbReference>
<reference evidence="2" key="1">
    <citation type="journal article" date="2018" name="Nat. Microbiol.">
        <title>Leveraging single-cell genomics to expand the fungal tree of life.</title>
        <authorList>
            <person name="Ahrendt S.R."/>
            <person name="Quandt C.A."/>
            <person name="Ciobanu D."/>
            <person name="Clum A."/>
            <person name="Salamov A."/>
            <person name="Andreopoulos B."/>
            <person name="Cheng J.F."/>
            <person name="Woyke T."/>
            <person name="Pelin A."/>
            <person name="Henrissat B."/>
            <person name="Reynolds N.K."/>
            <person name="Benny G.L."/>
            <person name="Smith M.E."/>
            <person name="James T.Y."/>
            <person name="Grigoriev I.V."/>
        </authorList>
    </citation>
    <scope>NUCLEOTIDE SEQUENCE [LARGE SCALE GENOMIC DNA]</scope>
</reference>
<dbReference type="OrthoDB" id="27226at2759"/>
<dbReference type="Proteomes" id="UP000269721">
    <property type="component" value="Unassembled WGS sequence"/>
</dbReference>
<dbReference type="AlphaFoldDB" id="A0A4P9WEA7"/>
<dbReference type="GO" id="GO:0000287">
    <property type="term" value="F:magnesium ion binding"/>
    <property type="evidence" value="ECO:0007669"/>
    <property type="project" value="TreeGrafter"/>
</dbReference>
<proteinExistence type="predicted"/>
<dbReference type="SUPFAM" id="SSF56784">
    <property type="entry name" value="HAD-like"/>
    <property type="match status" value="1"/>
</dbReference>
<dbReference type="InterPro" id="IPR036412">
    <property type="entry name" value="HAD-like_sf"/>
</dbReference>
<evidence type="ECO:0000313" key="2">
    <source>
        <dbReference type="Proteomes" id="UP000269721"/>
    </source>
</evidence>
<dbReference type="GO" id="GO:0005829">
    <property type="term" value="C:cytosol"/>
    <property type="evidence" value="ECO:0007669"/>
    <property type="project" value="TreeGrafter"/>
</dbReference>
<dbReference type="EMBL" id="KZ995722">
    <property type="protein sequence ID" value="RKO90105.1"/>
    <property type="molecule type" value="Genomic_DNA"/>
</dbReference>
<organism evidence="1 2">
    <name type="scientific">Blyttiomyces helicus</name>
    <dbReference type="NCBI Taxonomy" id="388810"/>
    <lineage>
        <taxon>Eukaryota</taxon>
        <taxon>Fungi</taxon>
        <taxon>Fungi incertae sedis</taxon>
        <taxon>Chytridiomycota</taxon>
        <taxon>Chytridiomycota incertae sedis</taxon>
        <taxon>Chytridiomycetes</taxon>
        <taxon>Chytridiomycetes incertae sedis</taxon>
        <taxon>Blyttiomyces</taxon>
    </lineage>
</organism>
<dbReference type="PANTHER" id="PTHR10000">
    <property type="entry name" value="PHOSPHOSERINE PHOSPHATASE"/>
    <property type="match status" value="1"/>
</dbReference>
<dbReference type="InterPro" id="IPR023214">
    <property type="entry name" value="HAD_sf"/>
</dbReference>
<gene>
    <name evidence="1" type="ORF">BDK51DRAFT_30885</name>
</gene>
<dbReference type="Gene3D" id="3.30.1240.10">
    <property type="match status" value="1"/>
</dbReference>
<name>A0A4P9WEA7_9FUNG</name>
<dbReference type="GO" id="GO:0016791">
    <property type="term" value="F:phosphatase activity"/>
    <property type="evidence" value="ECO:0007669"/>
    <property type="project" value="TreeGrafter"/>
</dbReference>
<dbReference type="Gene3D" id="3.40.50.1000">
    <property type="entry name" value="HAD superfamily/HAD-like"/>
    <property type="match status" value="1"/>
</dbReference>
<sequence length="329" mass="35035">MSVMPPLPEHFNKDNVKLIATDVDGTLLSPHHTLTTRTINTLKALHSLRPDLRIVFATGRAPSGVHALENGGLSFLPHSLGVFLNGSVVLADVDDLGFAPAPGAPPHLVKDGKAVVLQKLMPVPLALRIIELAEEMGWTWVIYSYNDIIWHSDPASEGKWDAGTHLFAKIGEPTPLIEPLSSIRARVQSGDLGVSKIVVVGPPSVVDDVVRVLPTRIAETFPDKNEKPALARNIPEAVEVIIPRTTKATALAFVAERMGIDLAKVLAFGDAQNDVEMISECGMPVAMGNAQAPVKKAALSAGGFVTATNGEDGVAYVLEQLFGLNEASH</sequence>
<dbReference type="PROSITE" id="PS01228">
    <property type="entry name" value="COF_1"/>
    <property type="match status" value="1"/>
</dbReference>
<protein>
    <submittedName>
        <fullName evidence="1">HAD-like domain-containing protein</fullName>
    </submittedName>
</protein>
<keyword evidence="2" id="KW-1185">Reference proteome</keyword>
<evidence type="ECO:0000313" key="1">
    <source>
        <dbReference type="EMBL" id="RKO90105.1"/>
    </source>
</evidence>
<dbReference type="PANTHER" id="PTHR10000:SF8">
    <property type="entry name" value="HAD SUPERFAMILY HYDROLASE-LIKE, TYPE 3"/>
    <property type="match status" value="1"/>
</dbReference>